<evidence type="ECO:0000256" key="2">
    <source>
        <dbReference type="ARBA" id="ARBA00023170"/>
    </source>
</evidence>
<keyword evidence="2" id="KW-0675">Receptor</keyword>
<feature type="region of interest" description="Disordered" evidence="3">
    <location>
        <begin position="81"/>
        <end position="113"/>
    </location>
</feature>
<proteinExistence type="inferred from homology"/>
<sequence>YTGLQYCFLEWESSLGAFYVPVVLLVAWNLILFMRISCIVKYISEEKEADNEKDNEIHANEIELVPSQPDTIVATTHKVSSCKTNNNSSSYHRRYSRASSDNEDEEDAVSAKSIPDQERSPICQLRSVVAILFLFIVMWTCGALAVAKPLHLVVPYLEIIFSYIYGLMS</sequence>
<evidence type="ECO:0000313" key="5">
    <source>
        <dbReference type="EMBL" id="CEK62291.1"/>
    </source>
</evidence>
<keyword evidence="4" id="KW-0812">Transmembrane</keyword>
<dbReference type="PANTHER" id="PTHR45930">
    <property type="entry name" value="G-PROTEIN COUPLED RECEPTOR 124-LIKE PROTEIN"/>
    <property type="match status" value="1"/>
</dbReference>
<dbReference type="AlphaFoldDB" id="A0A0B6Z2X2"/>
<dbReference type="GO" id="GO:0007166">
    <property type="term" value="P:cell surface receptor signaling pathway"/>
    <property type="evidence" value="ECO:0007669"/>
    <property type="project" value="TreeGrafter"/>
</dbReference>
<evidence type="ECO:0008006" key="6">
    <source>
        <dbReference type="Google" id="ProtNLM"/>
    </source>
</evidence>
<dbReference type="GO" id="GO:0005886">
    <property type="term" value="C:plasma membrane"/>
    <property type="evidence" value="ECO:0007669"/>
    <property type="project" value="TreeGrafter"/>
</dbReference>
<keyword evidence="4" id="KW-1133">Transmembrane helix</keyword>
<dbReference type="Gene3D" id="1.20.1070.10">
    <property type="entry name" value="Rhodopsin 7-helix transmembrane proteins"/>
    <property type="match status" value="1"/>
</dbReference>
<feature type="transmembrane region" description="Helical" evidence="4">
    <location>
        <begin position="128"/>
        <end position="146"/>
    </location>
</feature>
<name>A0A0B6Z2X2_9EUPU</name>
<reference evidence="5" key="1">
    <citation type="submission" date="2014-12" db="EMBL/GenBank/DDBJ databases">
        <title>Insight into the proteome of Arion vulgaris.</title>
        <authorList>
            <person name="Aradska J."/>
            <person name="Bulat T."/>
            <person name="Smidak R."/>
            <person name="Sarate P."/>
            <person name="Gangsoo J."/>
            <person name="Sialana F."/>
            <person name="Bilban M."/>
            <person name="Lubec G."/>
        </authorList>
    </citation>
    <scope>NUCLEOTIDE SEQUENCE</scope>
    <source>
        <tissue evidence="5">Skin</tissue>
    </source>
</reference>
<comment type="similarity">
    <text evidence="1">Belongs to the G-protein coupled receptor 2 family. Adhesion G-protein coupled receptor (ADGR) subfamily.</text>
</comment>
<feature type="transmembrane region" description="Helical" evidence="4">
    <location>
        <begin position="18"/>
        <end position="38"/>
    </location>
</feature>
<gene>
    <name evidence="5" type="primary">ORF44768</name>
</gene>
<accession>A0A0B6Z2X2</accession>
<evidence type="ECO:0000256" key="3">
    <source>
        <dbReference type="SAM" id="MobiDB-lite"/>
    </source>
</evidence>
<evidence type="ECO:0000256" key="4">
    <source>
        <dbReference type="SAM" id="Phobius"/>
    </source>
</evidence>
<feature type="non-terminal residue" evidence="5">
    <location>
        <position position="1"/>
    </location>
</feature>
<dbReference type="PANTHER" id="PTHR45930:SF4">
    <property type="entry name" value="ADHESION G PROTEIN-COUPLED RECEPTOR A3"/>
    <property type="match status" value="1"/>
</dbReference>
<evidence type="ECO:0000256" key="1">
    <source>
        <dbReference type="ARBA" id="ARBA00007343"/>
    </source>
</evidence>
<keyword evidence="4" id="KW-0472">Membrane</keyword>
<dbReference type="EMBL" id="HACG01015426">
    <property type="protein sequence ID" value="CEK62291.1"/>
    <property type="molecule type" value="Transcribed_RNA"/>
</dbReference>
<organism evidence="5">
    <name type="scientific">Arion vulgaris</name>
    <dbReference type="NCBI Taxonomy" id="1028688"/>
    <lineage>
        <taxon>Eukaryota</taxon>
        <taxon>Metazoa</taxon>
        <taxon>Spiralia</taxon>
        <taxon>Lophotrochozoa</taxon>
        <taxon>Mollusca</taxon>
        <taxon>Gastropoda</taxon>
        <taxon>Heterobranchia</taxon>
        <taxon>Euthyneura</taxon>
        <taxon>Panpulmonata</taxon>
        <taxon>Eupulmonata</taxon>
        <taxon>Stylommatophora</taxon>
        <taxon>Helicina</taxon>
        <taxon>Arionoidea</taxon>
        <taxon>Arionidae</taxon>
        <taxon>Arion</taxon>
    </lineage>
</organism>
<protein>
    <recommendedName>
        <fullName evidence="6">G-protein coupled receptors family 2 profile 2 domain-containing protein</fullName>
    </recommendedName>
</protein>
<dbReference type="InterPro" id="IPR051963">
    <property type="entry name" value="Adhesion_GPCR_A"/>
</dbReference>
<feature type="non-terminal residue" evidence="5">
    <location>
        <position position="169"/>
    </location>
</feature>